<organism evidence="2 3">
    <name type="scientific">Tulasnella calospora MUT 4182</name>
    <dbReference type="NCBI Taxonomy" id="1051891"/>
    <lineage>
        <taxon>Eukaryota</taxon>
        <taxon>Fungi</taxon>
        <taxon>Dikarya</taxon>
        <taxon>Basidiomycota</taxon>
        <taxon>Agaricomycotina</taxon>
        <taxon>Agaricomycetes</taxon>
        <taxon>Cantharellales</taxon>
        <taxon>Tulasnellaceae</taxon>
        <taxon>Tulasnella</taxon>
    </lineage>
</organism>
<proteinExistence type="predicted"/>
<keyword evidence="3" id="KW-1185">Reference proteome</keyword>
<dbReference type="HOGENOM" id="CLU_2967580_0_0_1"/>
<gene>
    <name evidence="2" type="ORF">M407DRAFT_246982</name>
</gene>
<accession>A0A0C3PPK0</accession>
<evidence type="ECO:0000313" key="3">
    <source>
        <dbReference type="Proteomes" id="UP000054248"/>
    </source>
</evidence>
<reference evidence="3" key="2">
    <citation type="submission" date="2015-01" db="EMBL/GenBank/DDBJ databases">
        <title>Evolutionary Origins and Diversification of the Mycorrhizal Mutualists.</title>
        <authorList>
            <consortium name="DOE Joint Genome Institute"/>
            <consortium name="Mycorrhizal Genomics Consortium"/>
            <person name="Kohler A."/>
            <person name="Kuo A."/>
            <person name="Nagy L.G."/>
            <person name="Floudas D."/>
            <person name="Copeland A."/>
            <person name="Barry K.W."/>
            <person name="Cichocki N."/>
            <person name="Veneault-Fourrey C."/>
            <person name="LaButti K."/>
            <person name="Lindquist E.A."/>
            <person name="Lipzen A."/>
            <person name="Lundell T."/>
            <person name="Morin E."/>
            <person name="Murat C."/>
            <person name="Riley R."/>
            <person name="Ohm R."/>
            <person name="Sun H."/>
            <person name="Tunlid A."/>
            <person name="Henrissat B."/>
            <person name="Grigoriev I.V."/>
            <person name="Hibbett D.S."/>
            <person name="Martin F."/>
        </authorList>
    </citation>
    <scope>NUCLEOTIDE SEQUENCE [LARGE SCALE GENOMIC DNA]</scope>
    <source>
        <strain evidence="3">MUT 4182</strain>
    </source>
</reference>
<name>A0A0C3PPK0_9AGAM</name>
<evidence type="ECO:0000256" key="1">
    <source>
        <dbReference type="SAM" id="SignalP"/>
    </source>
</evidence>
<sequence>FTTILFVFLFSRLCSPIPLSLNLGLSASLPHIYVFPNKLGQLLLRENRPRLPPNLPGKY</sequence>
<dbReference type="AlphaFoldDB" id="A0A0C3PPK0"/>
<dbReference type="Proteomes" id="UP000054248">
    <property type="component" value="Unassembled WGS sequence"/>
</dbReference>
<dbReference type="EMBL" id="KN823570">
    <property type="protein sequence ID" value="KIO16420.1"/>
    <property type="molecule type" value="Genomic_DNA"/>
</dbReference>
<feature type="signal peptide" evidence="1">
    <location>
        <begin position="1"/>
        <end position="16"/>
    </location>
</feature>
<keyword evidence="1" id="KW-0732">Signal</keyword>
<protein>
    <submittedName>
        <fullName evidence="2">Uncharacterized protein</fullName>
    </submittedName>
</protein>
<feature type="chain" id="PRO_5002176983" evidence="1">
    <location>
        <begin position="17"/>
        <end position="59"/>
    </location>
</feature>
<reference evidence="2 3" key="1">
    <citation type="submission" date="2014-04" db="EMBL/GenBank/DDBJ databases">
        <authorList>
            <consortium name="DOE Joint Genome Institute"/>
            <person name="Kuo A."/>
            <person name="Girlanda M."/>
            <person name="Perotto S."/>
            <person name="Kohler A."/>
            <person name="Nagy L.G."/>
            <person name="Floudas D."/>
            <person name="Copeland A."/>
            <person name="Barry K.W."/>
            <person name="Cichocki N."/>
            <person name="Veneault-Fourrey C."/>
            <person name="LaButti K."/>
            <person name="Lindquist E.A."/>
            <person name="Lipzen A."/>
            <person name="Lundell T."/>
            <person name="Morin E."/>
            <person name="Murat C."/>
            <person name="Sun H."/>
            <person name="Tunlid A."/>
            <person name="Henrissat B."/>
            <person name="Grigoriev I.V."/>
            <person name="Hibbett D.S."/>
            <person name="Martin F."/>
            <person name="Nordberg H.P."/>
            <person name="Cantor M.N."/>
            <person name="Hua S.X."/>
        </authorList>
    </citation>
    <scope>NUCLEOTIDE SEQUENCE [LARGE SCALE GENOMIC DNA]</scope>
    <source>
        <strain evidence="2 3">MUT 4182</strain>
    </source>
</reference>
<evidence type="ECO:0000313" key="2">
    <source>
        <dbReference type="EMBL" id="KIO16420.1"/>
    </source>
</evidence>
<feature type="non-terminal residue" evidence="2">
    <location>
        <position position="1"/>
    </location>
</feature>